<dbReference type="PANTHER" id="PTHR43818">
    <property type="entry name" value="BCDNA.GH03377"/>
    <property type="match status" value="1"/>
</dbReference>
<dbReference type="PROSITE" id="PS51318">
    <property type="entry name" value="TAT"/>
    <property type="match status" value="1"/>
</dbReference>
<dbReference type="RefSeq" id="WP_072860479.1">
    <property type="nucleotide sequence ID" value="NZ_FQUX01000001.1"/>
</dbReference>
<dbReference type="PANTHER" id="PTHR43818:SF5">
    <property type="entry name" value="OXIDOREDUCTASE FAMILY PROTEIN"/>
    <property type="match status" value="1"/>
</dbReference>
<feature type="domain" description="Gfo/Idh/MocA-like oxidoreductase N-terminal" evidence="1">
    <location>
        <begin position="97"/>
        <end position="167"/>
    </location>
</feature>
<dbReference type="GO" id="GO:0000166">
    <property type="term" value="F:nucleotide binding"/>
    <property type="evidence" value="ECO:0007669"/>
    <property type="project" value="InterPro"/>
</dbReference>
<evidence type="ECO:0000259" key="1">
    <source>
        <dbReference type="Pfam" id="PF01408"/>
    </source>
</evidence>
<dbReference type="OrthoDB" id="726883at2"/>
<dbReference type="Gene3D" id="3.30.360.10">
    <property type="entry name" value="Dihydrodipicolinate Reductase, domain 2"/>
    <property type="match status" value="1"/>
</dbReference>
<dbReference type="InterPro" id="IPR043906">
    <property type="entry name" value="Gfo/Idh/MocA_OxRdtase_bact_C"/>
</dbReference>
<gene>
    <name evidence="3" type="ORF">SAMN03080594_101904</name>
</gene>
<name>A0A1M4VAS8_9FLAO</name>
<reference evidence="4" key="1">
    <citation type="submission" date="2016-11" db="EMBL/GenBank/DDBJ databases">
        <authorList>
            <person name="Varghese N."/>
            <person name="Submissions S."/>
        </authorList>
    </citation>
    <scope>NUCLEOTIDE SEQUENCE [LARGE SCALE GENOMIC DNA]</scope>
    <source>
        <strain evidence="4">DSM 17539</strain>
    </source>
</reference>
<dbReference type="InterPro" id="IPR050463">
    <property type="entry name" value="Gfo/Idh/MocA_oxidrdct_glycsds"/>
</dbReference>
<evidence type="ECO:0000259" key="2">
    <source>
        <dbReference type="Pfam" id="PF19051"/>
    </source>
</evidence>
<sequence>MDNRRDFIKKTTLASTGVVVGASAFSAKSYGNIIGANDRVILGSIGVRGRGSNLLENFSEMYNDGVHIKTVCDVDSAVLGDNVKMAAKNQKGNKPGTEEDMRRVFEDKEIDAVVVAVPNHWHALATIWACQAGKHVYVEKPSSHNVWEGRKMVEAARKYNRVVQVGFQNRSISNVMQAMDFLHRGGIGEVFLSRGNCFKPRDSFGISPDSVSPSTLNYDLWLGPATYRPYNEKKGHYNWHWHWDTGNGDTGNQGPHQFDIARWGLNKKVHPVKVQSMGGIFGFTPQECSQETPNTQTSVFEYEDGKILEFETRGRYTNHEANLGIKIGNMFYGTEGWMEVNGSTWKAYRGKETEPFAGSEMAGSAAVGGDTSFLTAPDSKGHYGNFIDGVRSGSHHVLNCDIETGHMSTVLPLIANIAYRVGETLKFNGEFEKFINNEEADLMLTRKYRYPYIVPENV</sequence>
<dbReference type="EMBL" id="FQUX01000001">
    <property type="protein sequence ID" value="SHE65918.1"/>
    <property type="molecule type" value="Genomic_DNA"/>
</dbReference>
<evidence type="ECO:0000313" key="3">
    <source>
        <dbReference type="EMBL" id="SHE65918.1"/>
    </source>
</evidence>
<feature type="domain" description="Gfo/Idh/MocA-like oxidoreductase bacterial type C-terminal" evidence="2">
    <location>
        <begin position="375"/>
        <end position="452"/>
    </location>
</feature>
<proteinExistence type="predicted"/>
<dbReference type="Pfam" id="PF01408">
    <property type="entry name" value="GFO_IDH_MocA"/>
    <property type="match status" value="1"/>
</dbReference>
<evidence type="ECO:0000313" key="4">
    <source>
        <dbReference type="Proteomes" id="UP000184406"/>
    </source>
</evidence>
<dbReference type="Proteomes" id="UP000184406">
    <property type="component" value="Unassembled WGS sequence"/>
</dbReference>
<dbReference type="AlphaFoldDB" id="A0A1M4VAS8"/>
<organism evidence="3 4">
    <name type="scientific">Arenibacter palladensis</name>
    <dbReference type="NCBI Taxonomy" id="237373"/>
    <lineage>
        <taxon>Bacteria</taxon>
        <taxon>Pseudomonadati</taxon>
        <taxon>Bacteroidota</taxon>
        <taxon>Flavobacteriia</taxon>
        <taxon>Flavobacteriales</taxon>
        <taxon>Flavobacteriaceae</taxon>
        <taxon>Arenibacter</taxon>
    </lineage>
</organism>
<dbReference type="InterPro" id="IPR006311">
    <property type="entry name" value="TAT_signal"/>
</dbReference>
<dbReference type="Gene3D" id="3.40.50.720">
    <property type="entry name" value="NAD(P)-binding Rossmann-like Domain"/>
    <property type="match status" value="1"/>
</dbReference>
<keyword evidence="4" id="KW-1185">Reference proteome</keyword>
<feature type="domain" description="Gfo/Idh/MocA-like oxidoreductase bacterial type C-terminal" evidence="2">
    <location>
        <begin position="212"/>
        <end position="276"/>
    </location>
</feature>
<dbReference type="SUPFAM" id="SSF51735">
    <property type="entry name" value="NAD(P)-binding Rossmann-fold domains"/>
    <property type="match status" value="1"/>
</dbReference>
<accession>A0A1M4VAS8</accession>
<dbReference type="Pfam" id="PF19051">
    <property type="entry name" value="GFO_IDH_MocA_C2"/>
    <property type="match status" value="2"/>
</dbReference>
<dbReference type="InterPro" id="IPR000683">
    <property type="entry name" value="Gfo/Idh/MocA-like_OxRdtase_N"/>
</dbReference>
<dbReference type="InterPro" id="IPR036291">
    <property type="entry name" value="NAD(P)-bd_dom_sf"/>
</dbReference>
<protein>
    <submittedName>
        <fullName evidence="3">Predicted dehydrogenase</fullName>
    </submittedName>
</protein>
<dbReference type="SUPFAM" id="SSF55347">
    <property type="entry name" value="Glyceraldehyde-3-phosphate dehydrogenase-like, C-terminal domain"/>
    <property type="match status" value="1"/>
</dbReference>